<organism evidence="1 2">
    <name type="scientific">Agrocybe chaxingu</name>
    <dbReference type="NCBI Taxonomy" id="84603"/>
    <lineage>
        <taxon>Eukaryota</taxon>
        <taxon>Fungi</taxon>
        <taxon>Dikarya</taxon>
        <taxon>Basidiomycota</taxon>
        <taxon>Agaricomycotina</taxon>
        <taxon>Agaricomycetes</taxon>
        <taxon>Agaricomycetidae</taxon>
        <taxon>Agaricales</taxon>
        <taxon>Agaricineae</taxon>
        <taxon>Strophariaceae</taxon>
        <taxon>Agrocybe</taxon>
    </lineage>
</organism>
<evidence type="ECO:0000313" key="2">
    <source>
        <dbReference type="Proteomes" id="UP001148786"/>
    </source>
</evidence>
<reference evidence="1" key="1">
    <citation type="submission" date="2022-07" db="EMBL/GenBank/DDBJ databases">
        <title>Genome Sequence of Agrocybe chaxingu.</title>
        <authorList>
            <person name="Buettner E."/>
        </authorList>
    </citation>
    <scope>NUCLEOTIDE SEQUENCE</scope>
    <source>
        <strain evidence="1">MP-N11</strain>
    </source>
</reference>
<accession>A0A9W8JNM8</accession>
<name>A0A9W8JNM8_9AGAR</name>
<evidence type="ECO:0000313" key="1">
    <source>
        <dbReference type="EMBL" id="KAJ3482041.1"/>
    </source>
</evidence>
<keyword evidence="2" id="KW-1185">Reference proteome</keyword>
<comment type="caution">
    <text evidence="1">The sequence shown here is derived from an EMBL/GenBank/DDBJ whole genome shotgun (WGS) entry which is preliminary data.</text>
</comment>
<sequence>MSSHTLDTYDLPLNNDGDGRAHASSIIPFVVVDEQGIVVESNRGRGYEDWACNDVFELMTVSASALRKGTTSFGPGQKGSAWDGGMRCTLVLSVSRPSTRLLGLTFVPGRVERIYAMRKEAQGVYLRDAGRYGMDGSSPALSSFSAVPSPLNVAAADAKTRHQAQGTALGSKASIVYDLNADAADEQRCLVTLRIALNSVATSYSR</sequence>
<dbReference type="EMBL" id="JANKHO010003631">
    <property type="protein sequence ID" value="KAJ3482041.1"/>
    <property type="molecule type" value="Genomic_DNA"/>
</dbReference>
<dbReference type="Proteomes" id="UP001148786">
    <property type="component" value="Unassembled WGS sequence"/>
</dbReference>
<proteinExistence type="predicted"/>
<dbReference type="AlphaFoldDB" id="A0A9W8JNM8"/>
<protein>
    <submittedName>
        <fullName evidence="1">Uncharacterized protein</fullName>
    </submittedName>
</protein>
<gene>
    <name evidence="1" type="ORF">NLJ89_g12164</name>
</gene>